<accession>C5BUQ5</accession>
<dbReference type="OrthoDB" id="3431291at2"/>
<dbReference type="eggNOG" id="ENOG5033K9A">
    <property type="taxonomic scope" value="Bacteria"/>
</dbReference>
<dbReference type="AlphaFoldDB" id="C5BUQ5"/>
<dbReference type="Proteomes" id="UP000007962">
    <property type="component" value="Chromosome"/>
</dbReference>
<name>C5BUQ5_BEUC1</name>
<dbReference type="HOGENOM" id="CLU_198268_0_0_11"/>
<organism evidence="1 2">
    <name type="scientific">Beutenbergia cavernae (strain ATCC BAA-8 / DSM 12333 / CCUG 43141 / JCM 11478 / NBRC 16432 / NCIMB 13614 / HKI 0122)</name>
    <dbReference type="NCBI Taxonomy" id="471853"/>
    <lineage>
        <taxon>Bacteria</taxon>
        <taxon>Bacillati</taxon>
        <taxon>Actinomycetota</taxon>
        <taxon>Actinomycetes</taxon>
        <taxon>Micrococcales</taxon>
        <taxon>Beutenbergiaceae</taxon>
        <taxon>Beutenbergia</taxon>
    </lineage>
</organism>
<evidence type="ECO:0000313" key="2">
    <source>
        <dbReference type="Proteomes" id="UP000007962"/>
    </source>
</evidence>
<dbReference type="STRING" id="471853.Bcav_0013"/>
<evidence type="ECO:0000313" key="1">
    <source>
        <dbReference type="EMBL" id="ACQ78279.1"/>
    </source>
</evidence>
<dbReference type="RefSeq" id="WP_012725059.1">
    <property type="nucleotide sequence ID" value="NC_012669.1"/>
</dbReference>
<keyword evidence="2" id="KW-1185">Reference proteome</keyword>
<reference evidence="1 2" key="1">
    <citation type="journal article" date="2009" name="Stand. Genomic Sci.">
        <title>Complete genome sequence of Beutenbergia cavernae type strain (HKI 0122).</title>
        <authorList>
            <person name="Land M."/>
            <person name="Pukall R."/>
            <person name="Abt B."/>
            <person name="Goker M."/>
            <person name="Rohde M."/>
            <person name="Glavina Del Rio T."/>
            <person name="Tice H."/>
            <person name="Copeland A."/>
            <person name="Cheng J.F."/>
            <person name="Lucas S."/>
            <person name="Chen F."/>
            <person name="Nolan M."/>
            <person name="Bruce D."/>
            <person name="Goodwin L."/>
            <person name="Pitluck S."/>
            <person name="Ivanova N."/>
            <person name="Mavromatis K."/>
            <person name="Ovchinnikova G."/>
            <person name="Pati A."/>
            <person name="Chen A."/>
            <person name="Palaniappan K."/>
            <person name="Hauser L."/>
            <person name="Chang Y.J."/>
            <person name="Jefferies C.C."/>
            <person name="Saunders E."/>
            <person name="Brettin T."/>
            <person name="Detter J.C."/>
            <person name="Han C."/>
            <person name="Chain P."/>
            <person name="Bristow J."/>
            <person name="Eisen J.A."/>
            <person name="Markowitz V."/>
            <person name="Hugenholtz P."/>
            <person name="Kyrpides N.C."/>
            <person name="Klenk H.P."/>
            <person name="Lapidus A."/>
        </authorList>
    </citation>
    <scope>NUCLEOTIDE SEQUENCE [LARGE SCALE GENOMIC DNA]</scope>
    <source>
        <strain evidence="2">ATCC BAA-8 / DSM 12333 / NBRC 16432</strain>
    </source>
</reference>
<proteinExistence type="predicted"/>
<dbReference type="KEGG" id="bcv:Bcav_0013"/>
<dbReference type="EMBL" id="CP001618">
    <property type="protein sequence ID" value="ACQ78279.1"/>
    <property type="molecule type" value="Genomic_DNA"/>
</dbReference>
<protein>
    <submittedName>
        <fullName evidence="1">Uncharacterized protein</fullName>
    </submittedName>
</protein>
<gene>
    <name evidence="1" type="ordered locus">Bcav_0013</name>
</gene>
<sequence>MVGVHDDDAVAALRRWEAFGAVWRVLGRGPDGVTVAMCRCDDGEEMARFTSADPGLEEFLAGRTSSAD</sequence>